<evidence type="ECO:0000256" key="2">
    <source>
        <dbReference type="ARBA" id="ARBA00022630"/>
    </source>
</evidence>
<comment type="caution">
    <text evidence="5">The sequence shown here is derived from an EMBL/GenBank/DDBJ whole genome shotgun (WGS) entry which is preliminary data.</text>
</comment>
<dbReference type="SUPFAM" id="SSF50475">
    <property type="entry name" value="FMN-binding split barrel"/>
    <property type="match status" value="1"/>
</dbReference>
<dbReference type="EMBL" id="DRZC01000070">
    <property type="protein sequence ID" value="HHQ80758.1"/>
    <property type="molecule type" value="Genomic_DNA"/>
</dbReference>
<dbReference type="InterPro" id="IPR052174">
    <property type="entry name" value="Flavoredoxin"/>
</dbReference>
<evidence type="ECO:0000256" key="3">
    <source>
        <dbReference type="ARBA" id="ARBA00038054"/>
    </source>
</evidence>
<sequence>MRGASEFRRLDKIERFYYLLHPQPTVVVITKCEGGRVNAMPVSWVTPISEEPPTLGVAIDRESYTHECLEKHREATINIPGPQHVDLVYALGSVSGREVDKVERFNLVLIEGSKVSAPLWRDAMAALEVTVYRELDVGECRFYVLKVESAWIREGLFTKYGWNTAKTSPLLHGIGRTFYLVGRQIYARKIEP</sequence>
<dbReference type="AlphaFoldDB" id="A0A7J3ZL49"/>
<dbReference type="PANTHER" id="PTHR43567:SF1">
    <property type="entry name" value="FLAVOREDOXIN"/>
    <property type="match status" value="1"/>
</dbReference>
<comment type="cofactor">
    <cofactor evidence="1">
        <name>FMN</name>
        <dbReference type="ChEBI" id="CHEBI:58210"/>
    </cofactor>
</comment>
<keyword evidence="2" id="KW-0285">Flavoprotein</keyword>
<dbReference type="GO" id="GO:0010181">
    <property type="term" value="F:FMN binding"/>
    <property type="evidence" value="ECO:0007669"/>
    <property type="project" value="InterPro"/>
</dbReference>
<proteinExistence type="inferred from homology"/>
<dbReference type="InterPro" id="IPR012349">
    <property type="entry name" value="Split_barrel_FMN-bd"/>
</dbReference>
<dbReference type="PANTHER" id="PTHR43567">
    <property type="entry name" value="FLAVOREDOXIN-RELATED-RELATED"/>
    <property type="match status" value="1"/>
</dbReference>
<evidence type="ECO:0000256" key="1">
    <source>
        <dbReference type="ARBA" id="ARBA00001917"/>
    </source>
</evidence>
<protein>
    <submittedName>
        <fullName evidence="5">Flavin reductase family protein</fullName>
    </submittedName>
</protein>
<dbReference type="Pfam" id="PF01613">
    <property type="entry name" value="Flavin_Reduct"/>
    <property type="match status" value="1"/>
</dbReference>
<dbReference type="Gene3D" id="2.30.110.10">
    <property type="entry name" value="Electron Transport, Fmn-binding Protein, Chain A"/>
    <property type="match status" value="1"/>
</dbReference>
<gene>
    <name evidence="5" type="ORF">ENM78_04850</name>
</gene>
<comment type="similarity">
    <text evidence="3">Belongs to the flavoredoxin family.</text>
</comment>
<organism evidence="5">
    <name type="scientific">Fervidicoccus fontis</name>
    <dbReference type="NCBI Taxonomy" id="683846"/>
    <lineage>
        <taxon>Archaea</taxon>
        <taxon>Thermoproteota</taxon>
        <taxon>Thermoprotei</taxon>
        <taxon>Fervidicoccales</taxon>
        <taxon>Fervidicoccaceae</taxon>
        <taxon>Fervidicoccus</taxon>
    </lineage>
</organism>
<dbReference type="SMART" id="SM00903">
    <property type="entry name" value="Flavin_Reduct"/>
    <property type="match status" value="1"/>
</dbReference>
<dbReference type="InterPro" id="IPR002563">
    <property type="entry name" value="Flavin_Rdtase-like_dom"/>
</dbReference>
<evidence type="ECO:0000259" key="4">
    <source>
        <dbReference type="SMART" id="SM00903"/>
    </source>
</evidence>
<evidence type="ECO:0000313" key="5">
    <source>
        <dbReference type="EMBL" id="HHQ80758.1"/>
    </source>
</evidence>
<reference evidence="5" key="1">
    <citation type="journal article" date="2020" name="mSystems">
        <title>Genome- and Community-Level Interaction Insights into Carbon Utilization and Element Cycling Functions of Hydrothermarchaeota in Hydrothermal Sediment.</title>
        <authorList>
            <person name="Zhou Z."/>
            <person name="Liu Y."/>
            <person name="Xu W."/>
            <person name="Pan J."/>
            <person name="Luo Z.H."/>
            <person name="Li M."/>
        </authorList>
    </citation>
    <scope>NUCLEOTIDE SEQUENCE [LARGE SCALE GENOMIC DNA]</scope>
    <source>
        <strain evidence="5">SpSt-1116</strain>
    </source>
</reference>
<feature type="domain" description="Flavin reductase like" evidence="4">
    <location>
        <begin position="19"/>
        <end position="162"/>
    </location>
</feature>
<accession>A0A7J3ZL49</accession>
<name>A0A7J3ZL49_9CREN</name>